<feature type="region of interest" description="Disordered" evidence="2">
    <location>
        <begin position="158"/>
        <end position="177"/>
    </location>
</feature>
<sequence>MARRHQEHGSRRTLAYAVFIGVTFGLATSIVILTRRADHQQHLVTPGTKDIGQMVSLDAEIEKMQEAASHLRLEIAELTQKAAASGGGGISDQEAIHAAQEAVSAARLSAASLQQDLVKMTAQRDAAWKELDYLQKQVDQKQLQGKLPYVTQYEALPESGREDDRHMPWQPSPHRDQADPELAAVLHKVANNNEVMLAISNKNYAMPGGMLDTWMESVKRANVTNAMVVALDMETKKHAESMGIPAHFMTLQVSEAQKGVGSNHAVSGLKFRILRPVLDMGFAVLLSDVDIVTLQDPFLHLHRDCDVEGMSDGWDNGTAYGYNDVKDDESMGWARYAHSMRVFVINSGLFYIRPTLASLELLDRITYRLNTENGWDQAIFNEVIFFPSRPGYRDPAVTRRIMDYMLFMNSKVLFKVARHSVQWRDHNEPVMIHVNYHPDKHARMLAIVDYYVHGDQEALRPFPDGSE</sequence>
<dbReference type="PANTHER" id="PTHR46581">
    <property type="entry name" value="ARABINOSYLTRANSFERASE RRA3"/>
    <property type="match status" value="1"/>
</dbReference>
<dbReference type="InterPro" id="IPR005069">
    <property type="entry name" value="Nucl-diP-sugar_transferase"/>
</dbReference>
<dbReference type="InterPro" id="IPR044290">
    <property type="entry name" value="RRA1/2/3"/>
</dbReference>
<feature type="coiled-coil region" evidence="1">
    <location>
        <begin position="54"/>
        <end position="81"/>
    </location>
</feature>
<dbReference type="EMBL" id="CAUYUE010000001">
    <property type="protein sequence ID" value="CAK0737616.1"/>
    <property type="molecule type" value="Genomic_DNA"/>
</dbReference>
<dbReference type="AlphaFoldDB" id="A0AAV1HU09"/>
<gene>
    <name evidence="5" type="ORF">CVIRNUC_000942</name>
</gene>
<evidence type="ECO:0000256" key="2">
    <source>
        <dbReference type="SAM" id="MobiDB-lite"/>
    </source>
</evidence>
<dbReference type="PANTHER" id="PTHR46581:SF3">
    <property type="entry name" value="ARABINOSYLTRANSFERASE RRA3"/>
    <property type="match status" value="1"/>
</dbReference>
<keyword evidence="3" id="KW-0472">Membrane</keyword>
<reference evidence="5 6" key="1">
    <citation type="submission" date="2023-10" db="EMBL/GenBank/DDBJ databases">
        <authorList>
            <person name="Maclean D."/>
            <person name="Macfadyen A."/>
        </authorList>
    </citation>
    <scope>NUCLEOTIDE SEQUENCE [LARGE SCALE GENOMIC DNA]</scope>
</reference>
<keyword evidence="1" id="KW-0175">Coiled coil</keyword>
<evidence type="ECO:0000256" key="3">
    <source>
        <dbReference type="SAM" id="Phobius"/>
    </source>
</evidence>
<name>A0AAV1HU09_9CHLO</name>
<protein>
    <recommendedName>
        <fullName evidence="4">Nucleotide-diphospho-sugar transferase domain-containing protein</fullName>
    </recommendedName>
</protein>
<proteinExistence type="predicted"/>
<dbReference type="Proteomes" id="UP001314263">
    <property type="component" value="Unassembled WGS sequence"/>
</dbReference>
<evidence type="ECO:0000313" key="6">
    <source>
        <dbReference type="Proteomes" id="UP001314263"/>
    </source>
</evidence>
<dbReference type="GO" id="GO:0080147">
    <property type="term" value="P:root hair cell development"/>
    <property type="evidence" value="ECO:0007669"/>
    <property type="project" value="InterPro"/>
</dbReference>
<evidence type="ECO:0000256" key="1">
    <source>
        <dbReference type="SAM" id="Coils"/>
    </source>
</evidence>
<feature type="transmembrane region" description="Helical" evidence="3">
    <location>
        <begin position="12"/>
        <end position="33"/>
    </location>
</feature>
<evidence type="ECO:0000313" key="5">
    <source>
        <dbReference type="EMBL" id="CAK0737616.1"/>
    </source>
</evidence>
<feature type="domain" description="Nucleotide-diphospho-sugar transferase" evidence="4">
    <location>
        <begin position="223"/>
        <end position="443"/>
    </location>
</feature>
<feature type="compositionally biased region" description="Basic and acidic residues" evidence="2">
    <location>
        <begin position="159"/>
        <end position="177"/>
    </location>
</feature>
<evidence type="ECO:0000259" key="4">
    <source>
        <dbReference type="Pfam" id="PF03407"/>
    </source>
</evidence>
<dbReference type="Pfam" id="PF03407">
    <property type="entry name" value="Nucleotid_trans"/>
    <property type="match status" value="1"/>
</dbReference>
<dbReference type="GO" id="GO:0016757">
    <property type="term" value="F:glycosyltransferase activity"/>
    <property type="evidence" value="ECO:0007669"/>
    <property type="project" value="InterPro"/>
</dbReference>
<comment type="caution">
    <text evidence="5">The sequence shown here is derived from an EMBL/GenBank/DDBJ whole genome shotgun (WGS) entry which is preliminary data.</text>
</comment>
<organism evidence="5 6">
    <name type="scientific">Coccomyxa viridis</name>
    <dbReference type="NCBI Taxonomy" id="1274662"/>
    <lineage>
        <taxon>Eukaryota</taxon>
        <taxon>Viridiplantae</taxon>
        <taxon>Chlorophyta</taxon>
        <taxon>core chlorophytes</taxon>
        <taxon>Trebouxiophyceae</taxon>
        <taxon>Trebouxiophyceae incertae sedis</taxon>
        <taxon>Coccomyxaceae</taxon>
        <taxon>Coccomyxa</taxon>
    </lineage>
</organism>
<keyword evidence="6" id="KW-1185">Reference proteome</keyword>
<keyword evidence="3" id="KW-1133">Transmembrane helix</keyword>
<keyword evidence="3" id="KW-0812">Transmembrane</keyword>
<accession>A0AAV1HU09</accession>